<name>A0AAV6MXF1_9ROSI</name>
<organism evidence="2 3">
    <name type="scientific">Cucurbita argyrosperma subsp. sororia</name>
    <dbReference type="NCBI Taxonomy" id="37648"/>
    <lineage>
        <taxon>Eukaryota</taxon>
        <taxon>Viridiplantae</taxon>
        <taxon>Streptophyta</taxon>
        <taxon>Embryophyta</taxon>
        <taxon>Tracheophyta</taxon>
        <taxon>Spermatophyta</taxon>
        <taxon>Magnoliopsida</taxon>
        <taxon>eudicotyledons</taxon>
        <taxon>Gunneridae</taxon>
        <taxon>Pentapetalae</taxon>
        <taxon>rosids</taxon>
        <taxon>fabids</taxon>
        <taxon>Cucurbitales</taxon>
        <taxon>Cucurbitaceae</taxon>
        <taxon>Cucurbiteae</taxon>
        <taxon>Cucurbita</taxon>
    </lineage>
</organism>
<evidence type="ECO:0000256" key="1">
    <source>
        <dbReference type="SAM" id="MobiDB-lite"/>
    </source>
</evidence>
<keyword evidence="3" id="KW-1185">Reference proteome</keyword>
<proteinExistence type="predicted"/>
<evidence type="ECO:0000313" key="2">
    <source>
        <dbReference type="EMBL" id="KAG6589097.1"/>
    </source>
</evidence>
<accession>A0AAV6MXF1</accession>
<comment type="caution">
    <text evidence="2">The sequence shown here is derived from an EMBL/GenBank/DDBJ whole genome shotgun (WGS) entry which is preliminary data.</text>
</comment>
<reference evidence="2 3" key="1">
    <citation type="journal article" date="2021" name="Hortic Res">
        <title>The domestication of Cucurbita argyrosperma as revealed by the genome of its wild relative.</title>
        <authorList>
            <person name="Barrera-Redondo J."/>
            <person name="Sanchez-de la Vega G."/>
            <person name="Aguirre-Liguori J.A."/>
            <person name="Castellanos-Morales G."/>
            <person name="Gutierrez-Guerrero Y.T."/>
            <person name="Aguirre-Dugua X."/>
            <person name="Aguirre-Planter E."/>
            <person name="Tenaillon M.I."/>
            <person name="Lira-Saade R."/>
            <person name="Eguiarte L.E."/>
        </authorList>
    </citation>
    <scope>NUCLEOTIDE SEQUENCE [LARGE SCALE GENOMIC DNA]</scope>
    <source>
        <strain evidence="2">JBR-2021</strain>
    </source>
</reference>
<dbReference type="AlphaFoldDB" id="A0AAV6MXF1"/>
<sequence>MGALQLQFQYRFRVSKILFSTIWNWERESPLLHNPLRTPDFSLSPVQSRCFSSNSMDDDCAFSKSEPRSSSPHRRSPPDPREARRVPKFTRKVSASYPEDNWNQRVNEHSEGSVSRQRSESLSQKGF</sequence>
<dbReference type="EMBL" id="JAGKQH010000011">
    <property type="protein sequence ID" value="KAG6589097.1"/>
    <property type="molecule type" value="Genomic_DNA"/>
</dbReference>
<dbReference type="Proteomes" id="UP000685013">
    <property type="component" value="Chromosome 11"/>
</dbReference>
<feature type="region of interest" description="Disordered" evidence="1">
    <location>
        <begin position="54"/>
        <end position="127"/>
    </location>
</feature>
<evidence type="ECO:0000313" key="3">
    <source>
        <dbReference type="Proteomes" id="UP000685013"/>
    </source>
</evidence>
<gene>
    <name evidence="2" type="ORF">SDJN03_17662</name>
</gene>
<protein>
    <submittedName>
        <fullName evidence="2">Uncharacterized protein</fullName>
    </submittedName>
</protein>
<feature type="compositionally biased region" description="Basic and acidic residues" evidence="1">
    <location>
        <begin position="76"/>
        <end position="85"/>
    </location>
</feature>
<feature type="compositionally biased region" description="Polar residues" evidence="1">
    <location>
        <begin position="112"/>
        <end position="127"/>
    </location>
</feature>
<feature type="non-terminal residue" evidence="2">
    <location>
        <position position="1"/>
    </location>
</feature>